<reference evidence="2 3" key="1">
    <citation type="journal article" date="2013" name="Mar. Genomics">
        <title>Expression of sulfatases in Rhodopirellula baltica and the diversity of sulfatases in the genus Rhodopirellula.</title>
        <authorList>
            <person name="Wegner C.E."/>
            <person name="Richter-Heitmann T."/>
            <person name="Klindworth A."/>
            <person name="Klockow C."/>
            <person name="Richter M."/>
            <person name="Achstetter T."/>
            <person name="Glockner F.O."/>
            <person name="Harder J."/>
        </authorList>
    </citation>
    <scope>NUCLEOTIDE SEQUENCE [LARGE SCALE GENOMIC DNA]</scope>
    <source>
        <strain evidence="2 3">SH398</strain>
    </source>
</reference>
<feature type="compositionally biased region" description="Basic and acidic residues" evidence="1">
    <location>
        <begin position="1"/>
        <end position="24"/>
    </location>
</feature>
<dbReference type="AlphaFoldDB" id="M5RZ58"/>
<accession>M5RZ58</accession>
<evidence type="ECO:0000313" key="2">
    <source>
        <dbReference type="EMBL" id="EMI24491.1"/>
    </source>
</evidence>
<dbReference type="Proteomes" id="UP000011996">
    <property type="component" value="Unassembled WGS sequence"/>
</dbReference>
<sequence>MGSKREQVRSRQVLELRSKQEPRRSSRCHNREGHKRWRTKQTRYKRQPRKRQVYERNSLEIPFG</sequence>
<proteinExistence type="predicted"/>
<dbReference type="EMBL" id="ANOF01000155">
    <property type="protein sequence ID" value="EMI24491.1"/>
    <property type="molecule type" value="Genomic_DNA"/>
</dbReference>
<feature type="region of interest" description="Disordered" evidence="1">
    <location>
        <begin position="1"/>
        <end position="64"/>
    </location>
</feature>
<evidence type="ECO:0000313" key="3">
    <source>
        <dbReference type="Proteomes" id="UP000011996"/>
    </source>
</evidence>
<feature type="compositionally biased region" description="Basic residues" evidence="1">
    <location>
        <begin position="25"/>
        <end position="51"/>
    </location>
</feature>
<name>M5RZ58_9BACT</name>
<comment type="caution">
    <text evidence="2">The sequence shown here is derived from an EMBL/GenBank/DDBJ whole genome shotgun (WGS) entry which is preliminary data.</text>
</comment>
<organism evidence="2 3">
    <name type="scientific">Rhodopirellula europaea SH398</name>
    <dbReference type="NCBI Taxonomy" id="1263868"/>
    <lineage>
        <taxon>Bacteria</taxon>
        <taxon>Pseudomonadati</taxon>
        <taxon>Planctomycetota</taxon>
        <taxon>Planctomycetia</taxon>
        <taxon>Pirellulales</taxon>
        <taxon>Pirellulaceae</taxon>
        <taxon>Rhodopirellula</taxon>
    </lineage>
</organism>
<evidence type="ECO:0000256" key="1">
    <source>
        <dbReference type="SAM" id="MobiDB-lite"/>
    </source>
</evidence>
<gene>
    <name evidence="2" type="ORF">RESH_04862</name>
</gene>
<protein>
    <submittedName>
        <fullName evidence="2">Uncharacterized protein</fullName>
    </submittedName>
</protein>